<dbReference type="EMBL" id="OV696690">
    <property type="protein sequence ID" value="CAH1265992.1"/>
    <property type="molecule type" value="Genomic_DNA"/>
</dbReference>
<feature type="region of interest" description="Disordered" evidence="2">
    <location>
        <begin position="25"/>
        <end position="70"/>
    </location>
</feature>
<dbReference type="Proteomes" id="UP000838412">
    <property type="component" value="Chromosome 5"/>
</dbReference>
<feature type="compositionally biased region" description="Basic and acidic residues" evidence="2">
    <location>
        <begin position="232"/>
        <end position="244"/>
    </location>
</feature>
<evidence type="ECO:0000313" key="3">
    <source>
        <dbReference type="EMBL" id="CAH1265992.1"/>
    </source>
</evidence>
<dbReference type="AlphaFoldDB" id="A0A8K0A1F3"/>
<reference evidence="3" key="1">
    <citation type="submission" date="2022-01" db="EMBL/GenBank/DDBJ databases">
        <authorList>
            <person name="Braso-Vives M."/>
        </authorList>
    </citation>
    <scope>NUCLEOTIDE SEQUENCE</scope>
</reference>
<protein>
    <submittedName>
        <fullName evidence="3">Hypp3284 protein</fullName>
    </submittedName>
</protein>
<gene>
    <name evidence="3" type="primary">Hypp3284</name>
    <name evidence="3" type="ORF">BLAG_LOCUS19763</name>
</gene>
<feature type="compositionally biased region" description="Low complexity" evidence="2">
    <location>
        <begin position="197"/>
        <end position="218"/>
    </location>
</feature>
<feature type="region of interest" description="Disordered" evidence="2">
    <location>
        <begin position="433"/>
        <end position="526"/>
    </location>
</feature>
<evidence type="ECO:0000313" key="4">
    <source>
        <dbReference type="Proteomes" id="UP000838412"/>
    </source>
</evidence>
<dbReference type="OrthoDB" id="10019065at2759"/>
<feature type="coiled-coil region" evidence="1">
    <location>
        <begin position="310"/>
        <end position="337"/>
    </location>
</feature>
<evidence type="ECO:0000256" key="2">
    <source>
        <dbReference type="SAM" id="MobiDB-lite"/>
    </source>
</evidence>
<feature type="compositionally biased region" description="Basic residues" evidence="2">
    <location>
        <begin position="489"/>
        <end position="514"/>
    </location>
</feature>
<keyword evidence="1" id="KW-0175">Coiled coil</keyword>
<name>A0A8K0A1F3_BRALA</name>
<feature type="compositionally biased region" description="Basic and acidic residues" evidence="2">
    <location>
        <begin position="433"/>
        <end position="450"/>
    </location>
</feature>
<proteinExistence type="predicted"/>
<keyword evidence="4" id="KW-1185">Reference proteome</keyword>
<feature type="compositionally biased region" description="Polar residues" evidence="2">
    <location>
        <begin position="455"/>
        <end position="475"/>
    </location>
</feature>
<organism evidence="3 4">
    <name type="scientific">Branchiostoma lanceolatum</name>
    <name type="common">Common lancelet</name>
    <name type="synonym">Amphioxus lanceolatum</name>
    <dbReference type="NCBI Taxonomy" id="7740"/>
    <lineage>
        <taxon>Eukaryota</taxon>
        <taxon>Metazoa</taxon>
        <taxon>Chordata</taxon>
        <taxon>Cephalochordata</taxon>
        <taxon>Leptocardii</taxon>
        <taxon>Amphioxiformes</taxon>
        <taxon>Branchiostomatidae</taxon>
        <taxon>Branchiostoma</taxon>
    </lineage>
</organism>
<sequence>MVKYIDAPFGRYLYVTPPPAYSTHLGSTKKDVSRPNKYVHSASVRRYGGPKPRQQRRPATEGGNKDRRTDWSRVDSLIEAVYKPPKMPASYEVRQLAHAGQYRKEQHELPSFRATYFNSAPTHNGPDDFKQTVVNFKRAQAQGWRPGTSIQKAAARVAGKPTARSAEAEDVRLGLGPNNGFARGWAEARTEAVIKAAQRAASRSSRGGGESSRATSRAKSLAHTLPVIVEEQSDRKRQEEERQLGKTTPLRPTQMELTDMEKWKQERATDAYINEMEKFRKQRHRRFFKELEEVEHEQIDTYHRQLRESKKKYFETVDQQRAQLKDLRDRYLREQIDRFKRFHLRNEDVQQYLETRSIPRDDYGLPEGLEGELPRVFSPKAPLPPKPPSVKSVMRAKNLSNFASIWNQRAAQPNWAPQTVDDEKLLPDIKKFLPAREETPKATSKGERAYVQKPPSRQAQKPQSRASQKATSSDKGVTKAAATGPQKVKSPKKGIRLATRGSRKLGTRGTKRSLKVGSRQASRGNMRRNRTMIRECRSLYRKLRTECRRTRLKDSLYTVLQLVISWFLRKTIFWGGVGVRVSTFAALKYQM</sequence>
<accession>A0A8K0A1F3</accession>
<feature type="region of interest" description="Disordered" evidence="2">
    <location>
        <begin position="197"/>
        <end position="251"/>
    </location>
</feature>
<evidence type="ECO:0000256" key="1">
    <source>
        <dbReference type="SAM" id="Coils"/>
    </source>
</evidence>